<evidence type="ECO:0000256" key="4">
    <source>
        <dbReference type="ARBA" id="ARBA00023027"/>
    </source>
</evidence>
<evidence type="ECO:0000256" key="5">
    <source>
        <dbReference type="ARBA" id="ARBA00023239"/>
    </source>
</evidence>
<dbReference type="NCBIfam" id="TIGR00196">
    <property type="entry name" value="yjeF_cterm"/>
    <property type="match status" value="1"/>
</dbReference>
<dbReference type="EMBL" id="CP136336">
    <property type="protein sequence ID" value="WOB09376.1"/>
    <property type="molecule type" value="Genomic_DNA"/>
</dbReference>
<evidence type="ECO:0000256" key="6">
    <source>
        <dbReference type="HAMAP-Rule" id="MF_01965"/>
    </source>
</evidence>
<dbReference type="SUPFAM" id="SSF53613">
    <property type="entry name" value="Ribokinase-like"/>
    <property type="match status" value="1"/>
</dbReference>
<accession>A0ABZ0CWN6</accession>
<comment type="cofactor">
    <cofactor evidence="6">
        <name>Mg(2+)</name>
        <dbReference type="ChEBI" id="CHEBI:18420"/>
    </cofactor>
</comment>
<dbReference type="HAMAP" id="MF_01965">
    <property type="entry name" value="NADHX_dehydratase"/>
    <property type="match status" value="1"/>
</dbReference>
<feature type="binding site" evidence="6">
    <location>
        <position position="44"/>
    </location>
    <ligand>
        <name>(6S)-NADPHX</name>
        <dbReference type="ChEBI" id="CHEBI:64076"/>
    </ligand>
</feature>
<comment type="similarity">
    <text evidence="6">Belongs to the NnrD/CARKD family.</text>
</comment>
<feature type="binding site" evidence="6">
    <location>
        <position position="229"/>
    </location>
    <ligand>
        <name>AMP</name>
        <dbReference type="ChEBI" id="CHEBI:456215"/>
    </ligand>
</feature>
<keyword evidence="2 6" id="KW-0067">ATP-binding</keyword>
<evidence type="ECO:0000256" key="2">
    <source>
        <dbReference type="ARBA" id="ARBA00022840"/>
    </source>
</evidence>
<dbReference type="PROSITE" id="PS01050">
    <property type="entry name" value="YJEF_C_2"/>
    <property type="match status" value="1"/>
</dbReference>
<feature type="binding site" evidence="6">
    <location>
        <position position="230"/>
    </location>
    <ligand>
        <name>(6S)-NADPHX</name>
        <dbReference type="ChEBI" id="CHEBI:64076"/>
    </ligand>
</feature>
<feature type="binding site" evidence="6">
    <location>
        <position position="115"/>
    </location>
    <ligand>
        <name>(6S)-NADPHX</name>
        <dbReference type="ChEBI" id="CHEBI:64076"/>
    </ligand>
</feature>
<organism evidence="8 9">
    <name type="scientific">Piscinibacter gummiphilus</name>
    <dbReference type="NCBI Taxonomy" id="946333"/>
    <lineage>
        <taxon>Bacteria</taxon>
        <taxon>Pseudomonadati</taxon>
        <taxon>Pseudomonadota</taxon>
        <taxon>Betaproteobacteria</taxon>
        <taxon>Burkholderiales</taxon>
        <taxon>Sphaerotilaceae</taxon>
        <taxon>Piscinibacter</taxon>
    </lineage>
</organism>
<feature type="binding site" evidence="6">
    <location>
        <position position="163"/>
    </location>
    <ligand>
        <name>(6S)-NADPHX</name>
        <dbReference type="ChEBI" id="CHEBI:64076"/>
    </ligand>
</feature>
<dbReference type="InterPro" id="IPR000631">
    <property type="entry name" value="CARKD"/>
</dbReference>
<name>A0ABZ0CWN6_9BURK</name>
<dbReference type="Pfam" id="PF01256">
    <property type="entry name" value="Carb_kinase"/>
    <property type="match status" value="1"/>
</dbReference>
<dbReference type="RefSeq" id="WP_316702330.1">
    <property type="nucleotide sequence ID" value="NZ_CP136336.1"/>
</dbReference>
<comment type="subunit">
    <text evidence="6">Homotetramer.</text>
</comment>
<evidence type="ECO:0000259" key="7">
    <source>
        <dbReference type="PROSITE" id="PS51383"/>
    </source>
</evidence>
<gene>
    <name evidence="6" type="primary">nnrD</name>
    <name evidence="8" type="ORF">RXV79_04775</name>
</gene>
<comment type="catalytic activity">
    <reaction evidence="6">
        <text>(6S)-NADHX + ADP = AMP + phosphate + NADH + H(+)</text>
        <dbReference type="Rhea" id="RHEA:32223"/>
        <dbReference type="ChEBI" id="CHEBI:15378"/>
        <dbReference type="ChEBI" id="CHEBI:43474"/>
        <dbReference type="ChEBI" id="CHEBI:57945"/>
        <dbReference type="ChEBI" id="CHEBI:64074"/>
        <dbReference type="ChEBI" id="CHEBI:456215"/>
        <dbReference type="ChEBI" id="CHEBI:456216"/>
        <dbReference type="EC" id="4.2.1.136"/>
    </reaction>
</comment>
<dbReference type="CDD" id="cd01171">
    <property type="entry name" value="YXKO-related"/>
    <property type="match status" value="1"/>
</dbReference>
<keyword evidence="3 6" id="KW-0521">NADP</keyword>
<keyword evidence="5 6" id="KW-0456">Lyase</keyword>
<dbReference type="PANTHER" id="PTHR12592">
    <property type="entry name" value="ATP-DEPENDENT (S)-NAD(P)H-HYDRATE DEHYDRATASE FAMILY MEMBER"/>
    <property type="match status" value="1"/>
</dbReference>
<keyword evidence="4 6" id="KW-0520">NAD</keyword>
<evidence type="ECO:0000256" key="1">
    <source>
        <dbReference type="ARBA" id="ARBA00022741"/>
    </source>
</evidence>
<keyword evidence="9" id="KW-1185">Reference proteome</keyword>
<evidence type="ECO:0000256" key="3">
    <source>
        <dbReference type="ARBA" id="ARBA00022857"/>
    </source>
</evidence>
<reference evidence="8 9" key="1">
    <citation type="submission" date="2023-10" db="EMBL/GenBank/DDBJ databases">
        <title>Bacteria for the degradation of biodegradable plastic PBAT(Polybutylene adipate terephthalate).</title>
        <authorList>
            <person name="Weon H.-Y."/>
            <person name="Yeon J."/>
        </authorList>
    </citation>
    <scope>NUCLEOTIDE SEQUENCE [LARGE SCALE GENOMIC DNA]</scope>
    <source>
        <strain evidence="8 9">SBD 7-3</strain>
    </source>
</reference>
<feature type="domain" description="YjeF C-terminal" evidence="7">
    <location>
        <begin position="9"/>
        <end position="289"/>
    </location>
</feature>
<dbReference type="Proteomes" id="UP001303946">
    <property type="component" value="Chromosome"/>
</dbReference>
<dbReference type="Gene3D" id="3.40.1190.20">
    <property type="match status" value="1"/>
</dbReference>
<dbReference type="InterPro" id="IPR017953">
    <property type="entry name" value="Carbohydrate_kinase_pred_CS"/>
</dbReference>
<feature type="binding site" evidence="6">
    <location>
        <begin position="200"/>
        <end position="204"/>
    </location>
    <ligand>
        <name>AMP</name>
        <dbReference type="ChEBI" id="CHEBI:456215"/>
    </ligand>
</feature>
<protein>
    <recommendedName>
        <fullName evidence="6">ADP-dependent (S)-NAD(P)H-hydrate dehydratase</fullName>
        <ecNumber evidence="6">4.2.1.136</ecNumber>
    </recommendedName>
    <alternativeName>
        <fullName evidence="6">ADP-dependent NAD(P)HX dehydratase</fullName>
    </alternativeName>
</protein>
<comment type="function">
    <text evidence="6">Catalyzes the dehydration of the S-form of NAD(P)HX at the expense of ADP, which is converted to AMP. Together with NAD(P)HX epimerase, which catalyzes the epimerization of the S- and R-forms, the enzyme allows the repair of both epimers of NAD(P)HX, a damaged form of NAD(P)H that is a result of enzymatic or heat-dependent hydration.</text>
</comment>
<comment type="catalytic activity">
    <reaction evidence="6">
        <text>(6S)-NADPHX + ADP = AMP + phosphate + NADPH + H(+)</text>
        <dbReference type="Rhea" id="RHEA:32235"/>
        <dbReference type="ChEBI" id="CHEBI:15378"/>
        <dbReference type="ChEBI" id="CHEBI:43474"/>
        <dbReference type="ChEBI" id="CHEBI:57783"/>
        <dbReference type="ChEBI" id="CHEBI:64076"/>
        <dbReference type="ChEBI" id="CHEBI:456215"/>
        <dbReference type="ChEBI" id="CHEBI:456216"/>
        <dbReference type="EC" id="4.2.1.136"/>
    </reaction>
</comment>
<dbReference type="PROSITE" id="PS51383">
    <property type="entry name" value="YJEF_C_3"/>
    <property type="match status" value="1"/>
</dbReference>
<keyword evidence="1 6" id="KW-0547">Nucleotide-binding</keyword>
<dbReference type="PANTHER" id="PTHR12592:SF0">
    <property type="entry name" value="ATP-DEPENDENT (S)-NAD(P)H-HYDRATE DEHYDRATASE"/>
    <property type="match status" value="1"/>
</dbReference>
<dbReference type="EC" id="4.2.1.136" evidence="6"/>
<proteinExistence type="inferred from homology"/>
<evidence type="ECO:0000313" key="9">
    <source>
        <dbReference type="Proteomes" id="UP001303946"/>
    </source>
</evidence>
<sequence>MNRRRLLDAGLLRQWPLAPLEPGCDKELRGRVLLIAGSREIPGAALLSAQAALRAGAGKVMVATAQSVAMQVAVTMPELRVVGLPETHSGGFDLTGLARLDDALKRADVVLIGPGMQDEDAAIAFAQALRKRHPDVPTLLDAAAMGAATREPIAGPPVLLTPHAGEMAHLNGQSKDSVLADAEGAAREAARWWNSIVALKGATTVIAEPQGDLWVHEGGNPGLATAGSGDVLAGLIAGFAARGASLVQAAAWGVAVHARAGDRLVGRMGGMGFLASELLAEVPALVQGLAPAGAGRSTWVDLPGAMPAAPARRTAG</sequence>
<evidence type="ECO:0000313" key="8">
    <source>
        <dbReference type="EMBL" id="WOB09376.1"/>
    </source>
</evidence>
<dbReference type="InterPro" id="IPR029056">
    <property type="entry name" value="Ribokinase-like"/>
</dbReference>